<dbReference type="EMBL" id="DS113308">
    <property type="protein sequence ID" value="EAY12037.1"/>
    <property type="molecule type" value="Genomic_DNA"/>
</dbReference>
<feature type="compositionally biased region" description="Polar residues" evidence="2">
    <location>
        <begin position="1"/>
        <end position="18"/>
    </location>
</feature>
<dbReference type="STRING" id="5722.A2E5J6"/>
<evidence type="ECO:0000256" key="2">
    <source>
        <dbReference type="SAM" id="MobiDB-lite"/>
    </source>
</evidence>
<accession>A2E5J6</accession>
<gene>
    <name evidence="3" type="ORF">TVAG_038830</name>
</gene>
<dbReference type="VEuPathDB" id="TrichDB:TVAGG3_0240310"/>
<protein>
    <submittedName>
        <fullName evidence="3">Uncharacterized protein</fullName>
    </submittedName>
</protein>
<keyword evidence="4" id="KW-1185">Reference proteome</keyword>
<organism evidence="3 4">
    <name type="scientific">Trichomonas vaginalis (strain ATCC PRA-98 / G3)</name>
    <dbReference type="NCBI Taxonomy" id="412133"/>
    <lineage>
        <taxon>Eukaryota</taxon>
        <taxon>Metamonada</taxon>
        <taxon>Parabasalia</taxon>
        <taxon>Trichomonadida</taxon>
        <taxon>Trichomonadidae</taxon>
        <taxon>Trichomonas</taxon>
    </lineage>
</organism>
<name>A2E5J6_TRIV3</name>
<dbReference type="VEuPathDB" id="TrichDB:TVAG_038830"/>
<feature type="coiled-coil region" evidence="1">
    <location>
        <begin position="184"/>
        <end position="395"/>
    </location>
</feature>
<reference evidence="3" key="2">
    <citation type="journal article" date="2007" name="Science">
        <title>Draft genome sequence of the sexually transmitted pathogen Trichomonas vaginalis.</title>
        <authorList>
            <person name="Carlton J.M."/>
            <person name="Hirt R.P."/>
            <person name="Silva J.C."/>
            <person name="Delcher A.L."/>
            <person name="Schatz M."/>
            <person name="Zhao Q."/>
            <person name="Wortman J.R."/>
            <person name="Bidwell S.L."/>
            <person name="Alsmark U.C.M."/>
            <person name="Besteiro S."/>
            <person name="Sicheritz-Ponten T."/>
            <person name="Noel C.J."/>
            <person name="Dacks J.B."/>
            <person name="Foster P.G."/>
            <person name="Simillion C."/>
            <person name="Van de Peer Y."/>
            <person name="Miranda-Saavedra D."/>
            <person name="Barton G.J."/>
            <person name="Westrop G.D."/>
            <person name="Mueller S."/>
            <person name="Dessi D."/>
            <person name="Fiori P.L."/>
            <person name="Ren Q."/>
            <person name="Paulsen I."/>
            <person name="Zhang H."/>
            <person name="Bastida-Corcuera F.D."/>
            <person name="Simoes-Barbosa A."/>
            <person name="Brown M.T."/>
            <person name="Hayes R.D."/>
            <person name="Mukherjee M."/>
            <person name="Okumura C.Y."/>
            <person name="Schneider R."/>
            <person name="Smith A.J."/>
            <person name="Vanacova S."/>
            <person name="Villalvazo M."/>
            <person name="Haas B.J."/>
            <person name="Pertea M."/>
            <person name="Feldblyum T.V."/>
            <person name="Utterback T.R."/>
            <person name="Shu C.L."/>
            <person name="Osoegawa K."/>
            <person name="de Jong P.J."/>
            <person name="Hrdy I."/>
            <person name="Horvathova L."/>
            <person name="Zubacova Z."/>
            <person name="Dolezal P."/>
            <person name="Malik S.B."/>
            <person name="Logsdon J.M. Jr."/>
            <person name="Henze K."/>
            <person name="Gupta A."/>
            <person name="Wang C.C."/>
            <person name="Dunne R.L."/>
            <person name="Upcroft J.A."/>
            <person name="Upcroft P."/>
            <person name="White O."/>
            <person name="Salzberg S.L."/>
            <person name="Tang P."/>
            <person name="Chiu C.-H."/>
            <person name="Lee Y.-S."/>
            <person name="Embley T.M."/>
            <person name="Coombs G.H."/>
            <person name="Mottram J.C."/>
            <person name="Tachezy J."/>
            <person name="Fraser-Liggett C.M."/>
            <person name="Johnson P.J."/>
        </authorList>
    </citation>
    <scope>NUCLEOTIDE SEQUENCE [LARGE SCALE GENOMIC DNA]</scope>
    <source>
        <strain evidence="3">G3</strain>
    </source>
</reference>
<evidence type="ECO:0000256" key="1">
    <source>
        <dbReference type="SAM" id="Coils"/>
    </source>
</evidence>
<feature type="region of interest" description="Disordered" evidence="2">
    <location>
        <begin position="1"/>
        <end position="20"/>
    </location>
</feature>
<dbReference type="InParanoid" id="A2E5J6"/>
<dbReference type="AlphaFoldDB" id="A2E5J6"/>
<keyword evidence="1" id="KW-0175">Coiled coil</keyword>
<dbReference type="FunCoup" id="A2E5J6">
    <property type="interactions" value="204"/>
</dbReference>
<evidence type="ECO:0000313" key="4">
    <source>
        <dbReference type="Proteomes" id="UP000001542"/>
    </source>
</evidence>
<feature type="coiled-coil region" evidence="1">
    <location>
        <begin position="40"/>
        <end position="123"/>
    </location>
</feature>
<dbReference type="SMR" id="A2E5J6"/>
<proteinExistence type="predicted"/>
<dbReference type="Proteomes" id="UP000001542">
    <property type="component" value="Unassembled WGS sequence"/>
</dbReference>
<dbReference type="RefSeq" id="XP_001324260.1">
    <property type="nucleotide sequence ID" value="XM_001324225.1"/>
</dbReference>
<dbReference type="KEGG" id="tva:4769995"/>
<reference evidence="3" key="1">
    <citation type="submission" date="2006-10" db="EMBL/GenBank/DDBJ databases">
        <authorList>
            <person name="Amadeo P."/>
            <person name="Zhao Q."/>
            <person name="Wortman J."/>
            <person name="Fraser-Liggett C."/>
            <person name="Carlton J."/>
        </authorList>
    </citation>
    <scope>NUCLEOTIDE SEQUENCE</scope>
    <source>
        <strain evidence="3">G3</strain>
    </source>
</reference>
<evidence type="ECO:0000313" key="3">
    <source>
        <dbReference type="EMBL" id="EAY12037.1"/>
    </source>
</evidence>
<sequence>MSTENMSFDQYSSGTSTEADAEDVKFDDLSDNNSFEFNKIQILNEELARKNEMINKYTQGYPDYEELHMKLRDSVSKSKELEIQNENLKMRLKQSQNQVNELNSSLQKTKTDYENKIKQIEDQNLRESKIADNKYQKIISDLQARLEKCDMEPKVNDFLHNLSKMLHNDFQSMDEVQRFLSQHEDKYQKELENMAQQCDKRIQELSNKIDNLKMKNKILIDEKNEDKTDIDNFKKMIKELRQQLKKTDLICTQRLTDSDQELYKSQQTIVNLQGQINNLENTNSRLRAQVSEAENRFNIANQKSDNFEAQIKKLIKQNSEDAEARIEEQKKSEKAHLSEINRLSNELKKAREEKSQIEQEFRYFADKAKSALDQRAALKDKLRQATEHTQEIENKLVQVSSDLSKSELEKHALEAKISDISMKQSASSASNVSSQQIQQTNDTNKTVHDELCKTFEEVINSLKSELVAITKSRDKLAKLLIKQDNVMKRLEKTKSKGEKISDDDIIEKIWDIIKDEISNDEAKKHEITLSSKKVSFVSKIKYIFYEISKTHSSTIGNEILAWIESLKRFSTNQETISAVNRFLEKNTQFKENNLSLRQTLESISNENIASYNALRLISFMHSICEQQQLELDNTDSYKQNYPRLLEKMTNLKGRYEKVRTLAKSLRDELSIRLEYEEKLEEEAKQMRSRIEKLVRPSK</sequence>